<protein>
    <submittedName>
        <fullName evidence="2">Uncharacterized protein</fullName>
    </submittedName>
</protein>
<name>A0A813U5J5_9BILA</name>
<organism evidence="2 3">
    <name type="scientific">Adineta steineri</name>
    <dbReference type="NCBI Taxonomy" id="433720"/>
    <lineage>
        <taxon>Eukaryota</taxon>
        <taxon>Metazoa</taxon>
        <taxon>Spiralia</taxon>
        <taxon>Gnathifera</taxon>
        <taxon>Rotifera</taxon>
        <taxon>Eurotatoria</taxon>
        <taxon>Bdelloidea</taxon>
        <taxon>Adinetida</taxon>
        <taxon>Adinetidae</taxon>
        <taxon>Adineta</taxon>
    </lineage>
</organism>
<keyword evidence="1" id="KW-0472">Membrane</keyword>
<dbReference type="AlphaFoldDB" id="A0A813U5J5"/>
<sequence>MEVLITVVGEFLWTTSCGVVNFCLSSGISALVVFVSFLSAILASAFYKYSTSRGYMLSHHTTTALLDDDDDDDDNNDESVSTSLLTMKNSIKSPSSFQRTTNSIYNNPIDSLSNIHMPMDQNTSDNEDVIFNNMIEDDSDEEFQVQYIQNNYHCLNDTNMITTDYLDQFNSYELQIDNETELESS</sequence>
<dbReference type="EMBL" id="CAJNOM010000021">
    <property type="protein sequence ID" value="CAF0821122.1"/>
    <property type="molecule type" value="Genomic_DNA"/>
</dbReference>
<feature type="transmembrane region" description="Helical" evidence="1">
    <location>
        <begin position="28"/>
        <end position="47"/>
    </location>
</feature>
<evidence type="ECO:0000313" key="3">
    <source>
        <dbReference type="Proteomes" id="UP000663832"/>
    </source>
</evidence>
<reference evidence="2" key="1">
    <citation type="submission" date="2021-02" db="EMBL/GenBank/DDBJ databases">
        <authorList>
            <person name="Nowell W R."/>
        </authorList>
    </citation>
    <scope>NUCLEOTIDE SEQUENCE</scope>
</reference>
<dbReference type="OrthoDB" id="10030165at2759"/>
<dbReference type="Proteomes" id="UP000663832">
    <property type="component" value="Unassembled WGS sequence"/>
</dbReference>
<proteinExistence type="predicted"/>
<evidence type="ECO:0000313" key="2">
    <source>
        <dbReference type="EMBL" id="CAF0821122.1"/>
    </source>
</evidence>
<keyword evidence="1" id="KW-0812">Transmembrane</keyword>
<keyword evidence="1" id="KW-1133">Transmembrane helix</keyword>
<accession>A0A813U5J5</accession>
<comment type="caution">
    <text evidence="2">The sequence shown here is derived from an EMBL/GenBank/DDBJ whole genome shotgun (WGS) entry which is preliminary data.</text>
</comment>
<evidence type="ECO:0000256" key="1">
    <source>
        <dbReference type="SAM" id="Phobius"/>
    </source>
</evidence>
<keyword evidence="3" id="KW-1185">Reference proteome</keyword>
<gene>
    <name evidence="2" type="ORF">QVE165_LOCUS5268</name>
</gene>